<name>A0A1C4AGD6_9BACI</name>
<reference evidence="2" key="1">
    <citation type="submission" date="2016-08" db="EMBL/GenBank/DDBJ databases">
        <authorList>
            <person name="Loux V."/>
            <person name="Rue O."/>
        </authorList>
    </citation>
    <scope>NUCLEOTIDE SEQUENCE [LARGE SCALE GENOMIC DNA]</scope>
    <source>
        <strain evidence="2">INRA Bc05-F1</strain>
    </source>
</reference>
<dbReference type="Proteomes" id="UP000196052">
    <property type="component" value="Unassembled WGS sequence"/>
</dbReference>
<proteinExistence type="predicted"/>
<evidence type="ECO:0000313" key="2">
    <source>
        <dbReference type="Proteomes" id="UP000196052"/>
    </source>
</evidence>
<evidence type="ECO:0000313" key="1">
    <source>
        <dbReference type="EMBL" id="SCB93732.1"/>
    </source>
</evidence>
<organism evidence="1 2">
    <name type="scientific">Bacillus wiedmannii</name>
    <dbReference type="NCBI Taxonomy" id="1890302"/>
    <lineage>
        <taxon>Bacteria</taxon>
        <taxon>Bacillati</taxon>
        <taxon>Bacillota</taxon>
        <taxon>Bacilli</taxon>
        <taxon>Bacillales</taxon>
        <taxon>Bacillaceae</taxon>
        <taxon>Bacillus</taxon>
        <taxon>Bacillus cereus group</taxon>
    </lineage>
</organism>
<sequence>MLLAVLADY</sequence>
<gene>
    <name evidence="1" type="ORF">BC05F1_00863</name>
</gene>
<dbReference type="EMBL" id="FMBE01000012">
    <property type="protein sequence ID" value="SCB93732.1"/>
    <property type="molecule type" value="Genomic_DNA"/>
</dbReference>
<protein>
    <submittedName>
        <fullName evidence="1">Uncharacterized protein</fullName>
    </submittedName>
</protein>
<accession>A0A1C4AGD6</accession>